<reference evidence="3" key="1">
    <citation type="submission" date="2016-10" db="EMBL/GenBank/DDBJ databases">
        <authorList>
            <person name="de Groot N.N."/>
        </authorList>
    </citation>
    <scope>NUCLEOTIDE SEQUENCE [LARGE SCALE GENOMIC DNA]</scope>
    <source>
        <strain evidence="3">CGMCC 1.10697</strain>
    </source>
</reference>
<evidence type="ECO:0000313" key="3">
    <source>
        <dbReference type="EMBL" id="SFB44664.1"/>
    </source>
</evidence>
<evidence type="ECO:0000256" key="1">
    <source>
        <dbReference type="SAM" id="Phobius"/>
    </source>
</evidence>
<evidence type="ECO:0000313" key="2">
    <source>
        <dbReference type="EMBL" id="PKH40160.1"/>
    </source>
</evidence>
<accession>A0A1I1B2U0</accession>
<dbReference type="Proteomes" id="UP000233565">
    <property type="component" value="Unassembled WGS sequence"/>
</dbReference>
<keyword evidence="1" id="KW-0812">Transmembrane</keyword>
<sequence>MIDDRARLQHALRTGAEVIAADLSSDSIPSELVRSVLVEEAVVHEGKYLDPRGLRLTGVTLEGNLDLANMHHLPEMVLGNVTISGHLDLSNSTINGGLNIEGGAVRAQLVGTGLRVRRHVYICAVDFGYSTDEGRTFKGMILLSRATVGEYLQLLVDVDDVILSDARVGGGNSEVDGDAVIIGLADSEFGAVDLNRASFESSVRLEGSFSHGIAIRGVNVRGELDLASAQVTSWIRRGRLTDEALFVDAREAVADTFVLPRESPDSGVDLTDAKVGQLVVHVAGNDNRPVSPRIDATNGWTLESLEMINLDKRPEPSPIPRISSDEAAGLVAWLPNGGGDAFPLMAWRALASALDGEGREDEGRWLRIEAVDRHKRSTAKSVWSRAGRIITKSTIGHGYSPFRALGWLAGLWAVATALAMIAWRSSKDAFANSTDVVDPPGLWEYLYALDITISPVGSFQSEIWMPTWWWLALAFWVLKAASYALFGLFIAGITGRAMKAS</sequence>
<feature type="transmembrane region" description="Helical" evidence="1">
    <location>
        <begin position="468"/>
        <end position="493"/>
    </location>
</feature>
<gene>
    <name evidence="2" type="ORF">CXG46_13460</name>
    <name evidence="3" type="ORF">SAMN05192575_11324</name>
</gene>
<evidence type="ECO:0000313" key="4">
    <source>
        <dbReference type="Proteomes" id="UP000199113"/>
    </source>
</evidence>
<dbReference type="OrthoDB" id="5194370at2"/>
<protein>
    <recommendedName>
        <fullName evidence="6">Pentapeptide repeat-containing protein</fullName>
    </recommendedName>
</protein>
<keyword evidence="1" id="KW-1133">Transmembrane helix</keyword>
<dbReference type="STRING" id="748909.SAMN05192575_11324"/>
<dbReference type="EMBL" id="FOKC01000013">
    <property type="protein sequence ID" value="SFB44664.1"/>
    <property type="molecule type" value="Genomic_DNA"/>
</dbReference>
<dbReference type="AlphaFoldDB" id="A0A1I1B2U0"/>
<evidence type="ECO:0000313" key="5">
    <source>
        <dbReference type="Proteomes" id="UP000233565"/>
    </source>
</evidence>
<evidence type="ECO:0008006" key="6">
    <source>
        <dbReference type="Google" id="ProtNLM"/>
    </source>
</evidence>
<feature type="transmembrane region" description="Helical" evidence="1">
    <location>
        <begin position="404"/>
        <end position="423"/>
    </location>
</feature>
<dbReference type="RefSeq" id="WP_091201291.1">
    <property type="nucleotide sequence ID" value="NZ_FOKC01000013.1"/>
</dbReference>
<name>A0A1I1B2U0_9ACTN</name>
<keyword evidence="5" id="KW-1185">Reference proteome</keyword>
<organism evidence="3 4">
    <name type="scientific">Nocardioides alpinus</name>
    <dbReference type="NCBI Taxonomy" id="748909"/>
    <lineage>
        <taxon>Bacteria</taxon>
        <taxon>Bacillati</taxon>
        <taxon>Actinomycetota</taxon>
        <taxon>Actinomycetes</taxon>
        <taxon>Propionibacteriales</taxon>
        <taxon>Nocardioidaceae</taxon>
        <taxon>Nocardioides</taxon>
    </lineage>
</organism>
<reference evidence="2 5" key="2">
    <citation type="submission" date="2017-12" db="EMBL/GenBank/DDBJ databases">
        <title>Pharmacopeia of the Arctic Ocean.</title>
        <authorList>
            <person name="Collins E."/>
            <person name="Ducluzeau A.-L."/>
        </authorList>
    </citation>
    <scope>NUCLEOTIDE SEQUENCE [LARGE SCALE GENOMIC DNA]</scope>
    <source>
        <strain evidence="2 5">DSM 23325</strain>
    </source>
</reference>
<dbReference type="Proteomes" id="UP000199113">
    <property type="component" value="Unassembled WGS sequence"/>
</dbReference>
<keyword evidence="1" id="KW-0472">Membrane</keyword>
<proteinExistence type="predicted"/>
<dbReference type="EMBL" id="PJBV01000020">
    <property type="protein sequence ID" value="PKH40160.1"/>
    <property type="molecule type" value="Genomic_DNA"/>
</dbReference>